<dbReference type="RefSeq" id="WP_224055769.1">
    <property type="nucleotide sequence ID" value="NZ_AP025145.1"/>
</dbReference>
<sequence length="268" mass="29105">MKKRVFKLQAFGTSVFGRVATLAFSSALVLSSALALRNAHAQENIRIYAASSMTNAVEEIVEKFEKSHNYNVIPVFGSSSSLARQIHSGAPADVYISANSKWADYLESQGNIKKENIANLASNTLVLISSTDKNIQFDVTKANEWAHLLKNERMAIAQPDAVPAGIYAKEALTSLGVWDSVKKRTAHMKNVRATLAFVDVGESPLGIVYKTDAIASGKVNISHEFDGALHSNITYPLVNVSETDSAAVLTEYFKSEAAQGILKKHGFK</sequence>
<dbReference type="EMBL" id="BSNX01000075">
    <property type="protein sequence ID" value="GLQ76474.1"/>
    <property type="molecule type" value="Genomic_DNA"/>
</dbReference>
<evidence type="ECO:0000256" key="1">
    <source>
        <dbReference type="ARBA" id="ARBA00009175"/>
    </source>
</evidence>
<feature type="binding site" evidence="6">
    <location>
        <position position="52"/>
    </location>
    <ligand>
        <name>molybdate</name>
        <dbReference type="ChEBI" id="CHEBI:36264"/>
    </ligand>
</feature>
<dbReference type="AlphaFoldDB" id="A0AAV5P2D9"/>
<keyword evidence="9" id="KW-1185">Reference proteome</keyword>
<comment type="subunit">
    <text evidence="5">The complex is composed of two ATP-binding proteins (ModC), two transmembrane proteins (ModB) and a solute-binding protein (ModA).</text>
</comment>
<dbReference type="GO" id="GO:0015689">
    <property type="term" value="P:molybdate ion transport"/>
    <property type="evidence" value="ECO:0007669"/>
    <property type="project" value="InterPro"/>
</dbReference>
<feature type="chain" id="PRO_5043697356" evidence="7">
    <location>
        <begin position="42"/>
        <end position="268"/>
    </location>
</feature>
<dbReference type="InterPro" id="IPR050682">
    <property type="entry name" value="ModA/WtpA"/>
</dbReference>
<evidence type="ECO:0000256" key="3">
    <source>
        <dbReference type="ARBA" id="ARBA00022723"/>
    </source>
</evidence>
<evidence type="ECO:0000313" key="9">
    <source>
        <dbReference type="Proteomes" id="UP001156690"/>
    </source>
</evidence>
<dbReference type="GO" id="GO:0046872">
    <property type="term" value="F:metal ion binding"/>
    <property type="evidence" value="ECO:0007669"/>
    <property type="project" value="UniProtKB-KW"/>
</dbReference>
<dbReference type="PANTHER" id="PTHR30632:SF17">
    <property type="entry name" value="MOLYBDATE-BINDING PROTEIN MODA"/>
    <property type="match status" value="1"/>
</dbReference>
<dbReference type="Gene3D" id="3.40.190.10">
    <property type="entry name" value="Periplasmic binding protein-like II"/>
    <property type="match status" value="2"/>
</dbReference>
<organism evidence="8 9">
    <name type="scientific">Vibrio penaeicida</name>
    <dbReference type="NCBI Taxonomy" id="104609"/>
    <lineage>
        <taxon>Bacteria</taxon>
        <taxon>Pseudomonadati</taxon>
        <taxon>Pseudomonadota</taxon>
        <taxon>Gammaproteobacteria</taxon>
        <taxon>Vibrionales</taxon>
        <taxon>Vibrionaceae</taxon>
        <taxon>Vibrio</taxon>
    </lineage>
</organism>
<evidence type="ECO:0000256" key="5">
    <source>
        <dbReference type="ARBA" id="ARBA00062515"/>
    </source>
</evidence>
<evidence type="ECO:0000256" key="2">
    <source>
        <dbReference type="ARBA" id="ARBA00022505"/>
    </source>
</evidence>
<comment type="caution">
    <text evidence="8">The sequence shown here is derived from an EMBL/GenBank/DDBJ whole genome shotgun (WGS) entry which is preliminary data.</text>
</comment>
<dbReference type="Proteomes" id="UP001156690">
    <property type="component" value="Unassembled WGS sequence"/>
</dbReference>
<evidence type="ECO:0000256" key="4">
    <source>
        <dbReference type="ARBA" id="ARBA00022729"/>
    </source>
</evidence>
<evidence type="ECO:0000313" key="8">
    <source>
        <dbReference type="EMBL" id="GLQ76474.1"/>
    </source>
</evidence>
<dbReference type="PIRSF" id="PIRSF004846">
    <property type="entry name" value="ModA"/>
    <property type="match status" value="1"/>
</dbReference>
<dbReference type="FunFam" id="3.40.190.10:FF:000035">
    <property type="entry name" value="Molybdate ABC transporter substrate-binding protein"/>
    <property type="match status" value="1"/>
</dbReference>
<dbReference type="PANTHER" id="PTHR30632">
    <property type="entry name" value="MOLYBDATE-BINDING PERIPLASMIC PROTEIN"/>
    <property type="match status" value="1"/>
</dbReference>
<feature type="binding site" evidence="6">
    <location>
        <position position="164"/>
    </location>
    <ligand>
        <name>molybdate</name>
        <dbReference type="ChEBI" id="CHEBI:36264"/>
    </ligand>
</feature>
<name>A0AAV5P2D9_9VIBR</name>
<proteinExistence type="inferred from homology"/>
<evidence type="ECO:0000256" key="6">
    <source>
        <dbReference type="PIRSR" id="PIRSR004846-1"/>
    </source>
</evidence>
<feature type="binding site" evidence="6">
    <location>
        <position position="191"/>
    </location>
    <ligand>
        <name>molybdate</name>
        <dbReference type="ChEBI" id="CHEBI:36264"/>
    </ligand>
</feature>
<dbReference type="GO" id="GO:0030288">
    <property type="term" value="C:outer membrane-bounded periplasmic space"/>
    <property type="evidence" value="ECO:0007669"/>
    <property type="project" value="TreeGrafter"/>
</dbReference>
<keyword evidence="3 6" id="KW-0479">Metal-binding</keyword>
<dbReference type="GO" id="GO:0030973">
    <property type="term" value="F:molybdate ion binding"/>
    <property type="evidence" value="ECO:0007669"/>
    <property type="project" value="TreeGrafter"/>
</dbReference>
<comment type="similarity">
    <text evidence="1">Belongs to the bacterial solute-binding protein ModA family.</text>
</comment>
<keyword evidence="2 6" id="KW-0500">Molybdenum</keyword>
<dbReference type="SUPFAM" id="SSF53850">
    <property type="entry name" value="Periplasmic binding protein-like II"/>
    <property type="match status" value="1"/>
</dbReference>
<keyword evidence="4 7" id="KW-0732">Signal</keyword>
<dbReference type="NCBIfam" id="TIGR01256">
    <property type="entry name" value="modA"/>
    <property type="match status" value="1"/>
</dbReference>
<dbReference type="Pfam" id="PF13531">
    <property type="entry name" value="SBP_bac_11"/>
    <property type="match status" value="1"/>
</dbReference>
<accession>A0AAV5P2D9</accession>
<feature type="signal peptide" evidence="7">
    <location>
        <begin position="1"/>
        <end position="41"/>
    </location>
</feature>
<gene>
    <name evidence="8" type="ORF">GCM10007932_58370</name>
</gene>
<feature type="binding site" evidence="6">
    <location>
        <position position="79"/>
    </location>
    <ligand>
        <name>molybdate</name>
        <dbReference type="ChEBI" id="CHEBI:36264"/>
    </ligand>
</feature>
<dbReference type="InterPro" id="IPR005950">
    <property type="entry name" value="ModA"/>
</dbReference>
<dbReference type="GO" id="GO:1901359">
    <property type="term" value="F:tungstate binding"/>
    <property type="evidence" value="ECO:0007669"/>
    <property type="project" value="UniProtKB-ARBA"/>
</dbReference>
<feature type="binding site" evidence="6">
    <location>
        <position position="209"/>
    </location>
    <ligand>
        <name>molybdate</name>
        <dbReference type="ChEBI" id="CHEBI:36264"/>
    </ligand>
</feature>
<reference evidence="9" key="1">
    <citation type="journal article" date="2019" name="Int. J. Syst. Evol. Microbiol.">
        <title>The Global Catalogue of Microorganisms (GCM) 10K type strain sequencing project: providing services to taxonomists for standard genome sequencing and annotation.</title>
        <authorList>
            <consortium name="The Broad Institute Genomics Platform"/>
            <consortium name="The Broad Institute Genome Sequencing Center for Infectious Disease"/>
            <person name="Wu L."/>
            <person name="Ma J."/>
        </authorList>
    </citation>
    <scope>NUCLEOTIDE SEQUENCE [LARGE SCALE GENOMIC DNA]</scope>
    <source>
        <strain evidence="9">NBRC 15640</strain>
    </source>
</reference>
<protein>
    <submittedName>
        <fullName evidence="8">Molybdate ABC transporter substrate-binding protein</fullName>
    </submittedName>
</protein>
<evidence type="ECO:0000256" key="7">
    <source>
        <dbReference type="SAM" id="SignalP"/>
    </source>
</evidence>